<dbReference type="InterPro" id="IPR001845">
    <property type="entry name" value="HTH_ArsR_DNA-bd_dom"/>
</dbReference>
<dbReference type="SUPFAM" id="SSF46785">
    <property type="entry name" value="Winged helix' DNA-binding domain"/>
    <property type="match status" value="1"/>
</dbReference>
<protein>
    <submittedName>
        <fullName evidence="2">Helix-turn-helix transcriptional regulator</fullName>
    </submittedName>
</protein>
<proteinExistence type="predicted"/>
<evidence type="ECO:0000259" key="1">
    <source>
        <dbReference type="SMART" id="SM00418"/>
    </source>
</evidence>
<dbReference type="RefSeq" id="WP_377787537.1">
    <property type="nucleotide sequence ID" value="NZ_JBHLYQ010000008.1"/>
</dbReference>
<dbReference type="CDD" id="cd00090">
    <property type="entry name" value="HTH_ARSR"/>
    <property type="match status" value="1"/>
</dbReference>
<dbReference type="Gene3D" id="1.10.10.10">
    <property type="entry name" value="Winged helix-like DNA-binding domain superfamily/Winged helix DNA-binding domain"/>
    <property type="match status" value="1"/>
</dbReference>
<dbReference type="EMBL" id="JBHLYQ010000008">
    <property type="protein sequence ID" value="MFC0080872.1"/>
    <property type="molecule type" value="Genomic_DNA"/>
</dbReference>
<dbReference type="InterPro" id="IPR036388">
    <property type="entry name" value="WH-like_DNA-bd_sf"/>
</dbReference>
<sequence length="224" mass="24498">MVDDDFQREARALGDPTRHRLFRYIAEASAPVGVAELTEFVQLNHNAVRQHLTVLKNAGLVVEELEERSRPGRPRLLYRLAPEVAGRWGTPGAYAWLAALLSDALRCGLDPRHVGRREGLRRGEELAGSGDPLRVLEEEMARRGFRPARIERGRLVALVLGRCPFADVAEKDPETVCQLHLGLAEGLAAGLGGVEVQGLTAKDPHRAGCRLTVRRPAALAGSRS</sequence>
<comment type="caution">
    <text evidence="2">The sequence shown here is derived from an EMBL/GenBank/DDBJ whole genome shotgun (WGS) entry which is preliminary data.</text>
</comment>
<keyword evidence="3" id="KW-1185">Reference proteome</keyword>
<feature type="domain" description="HTH arsR-type" evidence="1">
    <location>
        <begin position="8"/>
        <end position="106"/>
    </location>
</feature>
<dbReference type="Pfam" id="PF12840">
    <property type="entry name" value="HTH_20"/>
    <property type="match status" value="1"/>
</dbReference>
<accession>A0ABV6BZM1</accession>
<dbReference type="Proteomes" id="UP001589788">
    <property type="component" value="Unassembled WGS sequence"/>
</dbReference>
<dbReference type="InterPro" id="IPR011991">
    <property type="entry name" value="ArsR-like_HTH"/>
</dbReference>
<reference evidence="2 3" key="1">
    <citation type="submission" date="2024-09" db="EMBL/GenBank/DDBJ databases">
        <authorList>
            <person name="Sun Q."/>
            <person name="Mori K."/>
        </authorList>
    </citation>
    <scope>NUCLEOTIDE SEQUENCE [LARGE SCALE GENOMIC DNA]</scope>
    <source>
        <strain evidence="2 3">JCM 15389</strain>
    </source>
</reference>
<evidence type="ECO:0000313" key="2">
    <source>
        <dbReference type="EMBL" id="MFC0080872.1"/>
    </source>
</evidence>
<dbReference type="InterPro" id="IPR036390">
    <property type="entry name" value="WH_DNA-bd_sf"/>
</dbReference>
<organism evidence="2 3">
    <name type="scientific">Aciditerrimonas ferrireducens</name>
    <dbReference type="NCBI Taxonomy" id="667306"/>
    <lineage>
        <taxon>Bacteria</taxon>
        <taxon>Bacillati</taxon>
        <taxon>Actinomycetota</taxon>
        <taxon>Acidimicrobiia</taxon>
        <taxon>Acidimicrobiales</taxon>
        <taxon>Acidimicrobiaceae</taxon>
        <taxon>Aciditerrimonas</taxon>
    </lineage>
</organism>
<gene>
    <name evidence="2" type="ORF">ACFFRE_01710</name>
</gene>
<dbReference type="SMART" id="SM00418">
    <property type="entry name" value="HTH_ARSR"/>
    <property type="match status" value="1"/>
</dbReference>
<evidence type="ECO:0000313" key="3">
    <source>
        <dbReference type="Proteomes" id="UP001589788"/>
    </source>
</evidence>
<name>A0ABV6BZM1_9ACTN</name>